<dbReference type="Gene3D" id="1.25.40.10">
    <property type="entry name" value="Tetratricopeptide repeat domain"/>
    <property type="match status" value="1"/>
</dbReference>
<gene>
    <name evidence="5" type="ORF">BFG52_02625</name>
</gene>
<dbReference type="InterPro" id="IPR027417">
    <property type="entry name" value="P-loop_NTPase"/>
</dbReference>
<dbReference type="STRING" id="1789224.BFG52_02625"/>
<keyword evidence="2" id="KW-0238">DNA-binding</keyword>
<reference evidence="5 6" key="1">
    <citation type="submission" date="2016-08" db="EMBL/GenBank/DDBJ databases">
        <authorList>
            <person name="Seilhamer J.J."/>
        </authorList>
    </citation>
    <scope>NUCLEOTIDE SEQUENCE [LARGE SCALE GENOMIC DNA]</scope>
    <source>
        <strain evidence="5 6">BRTC-1</strain>
    </source>
</reference>
<dbReference type="GO" id="GO:0006355">
    <property type="term" value="P:regulation of DNA-templated transcription"/>
    <property type="evidence" value="ECO:0007669"/>
    <property type="project" value="InterPro"/>
</dbReference>
<dbReference type="Pfam" id="PF17874">
    <property type="entry name" value="TPR_MalT"/>
    <property type="match status" value="1"/>
</dbReference>
<protein>
    <recommendedName>
        <fullName evidence="4">HTH luxR-type domain-containing protein</fullName>
    </recommendedName>
</protein>
<dbReference type="SMART" id="SM00421">
    <property type="entry name" value="HTH_LUXR"/>
    <property type="match status" value="1"/>
</dbReference>
<feature type="domain" description="HTH luxR-type" evidence="4">
    <location>
        <begin position="753"/>
        <end position="813"/>
    </location>
</feature>
<keyword evidence="1" id="KW-0805">Transcription regulation</keyword>
<organism evidence="5 6">
    <name type="scientific">Acinetobacter larvae</name>
    <dbReference type="NCBI Taxonomy" id="1789224"/>
    <lineage>
        <taxon>Bacteria</taxon>
        <taxon>Pseudomonadati</taxon>
        <taxon>Pseudomonadota</taxon>
        <taxon>Gammaproteobacteria</taxon>
        <taxon>Moraxellales</taxon>
        <taxon>Moraxellaceae</taxon>
        <taxon>Acinetobacter</taxon>
    </lineage>
</organism>
<dbReference type="AlphaFoldDB" id="A0A1B2LWN7"/>
<dbReference type="SUPFAM" id="SSF48452">
    <property type="entry name" value="TPR-like"/>
    <property type="match status" value="2"/>
</dbReference>
<evidence type="ECO:0000256" key="3">
    <source>
        <dbReference type="ARBA" id="ARBA00023163"/>
    </source>
</evidence>
<dbReference type="Pfam" id="PF00196">
    <property type="entry name" value="GerE"/>
    <property type="match status" value="1"/>
</dbReference>
<dbReference type="Pfam" id="PF13401">
    <property type="entry name" value="AAA_22"/>
    <property type="match status" value="1"/>
</dbReference>
<evidence type="ECO:0000313" key="5">
    <source>
        <dbReference type="EMBL" id="AOA57360.1"/>
    </source>
</evidence>
<dbReference type="Gene3D" id="3.40.50.300">
    <property type="entry name" value="P-loop containing nucleotide triphosphate hydrolases"/>
    <property type="match status" value="1"/>
</dbReference>
<dbReference type="KEGG" id="ala:BFG52_02625"/>
<evidence type="ECO:0000259" key="4">
    <source>
        <dbReference type="PROSITE" id="PS50043"/>
    </source>
</evidence>
<proteinExistence type="predicted"/>
<evidence type="ECO:0000256" key="2">
    <source>
        <dbReference type="ARBA" id="ARBA00023125"/>
    </source>
</evidence>
<dbReference type="PANTHER" id="PTHR44688:SF16">
    <property type="entry name" value="DNA-BINDING TRANSCRIPTIONAL ACTIVATOR DEVR_DOSR"/>
    <property type="match status" value="1"/>
</dbReference>
<dbReference type="PRINTS" id="PR00038">
    <property type="entry name" value="HTHLUXR"/>
</dbReference>
<evidence type="ECO:0000313" key="6">
    <source>
        <dbReference type="Proteomes" id="UP000093391"/>
    </source>
</evidence>
<keyword evidence="6" id="KW-1185">Reference proteome</keyword>
<dbReference type="GO" id="GO:0016887">
    <property type="term" value="F:ATP hydrolysis activity"/>
    <property type="evidence" value="ECO:0007669"/>
    <property type="project" value="InterPro"/>
</dbReference>
<dbReference type="Proteomes" id="UP000093391">
    <property type="component" value="Chromosome"/>
</dbReference>
<dbReference type="CDD" id="cd06170">
    <property type="entry name" value="LuxR_C_like"/>
    <property type="match status" value="1"/>
</dbReference>
<dbReference type="PROSITE" id="PS50043">
    <property type="entry name" value="HTH_LUXR_2"/>
    <property type="match status" value="1"/>
</dbReference>
<accession>A0A1B2LWN7</accession>
<dbReference type="InterPro" id="IPR036388">
    <property type="entry name" value="WH-like_DNA-bd_sf"/>
</dbReference>
<dbReference type="InterPro" id="IPR049945">
    <property type="entry name" value="AAA_22"/>
</dbReference>
<dbReference type="InterPro" id="IPR041617">
    <property type="entry name" value="TPR_MalT"/>
</dbReference>
<dbReference type="InterPro" id="IPR016032">
    <property type="entry name" value="Sig_transdc_resp-reg_C-effctor"/>
</dbReference>
<dbReference type="SUPFAM" id="SSF52540">
    <property type="entry name" value="P-loop containing nucleoside triphosphate hydrolases"/>
    <property type="match status" value="1"/>
</dbReference>
<dbReference type="PANTHER" id="PTHR44688">
    <property type="entry name" value="DNA-BINDING TRANSCRIPTIONAL ACTIVATOR DEVR_DOSR"/>
    <property type="match status" value="1"/>
</dbReference>
<dbReference type="GO" id="GO:0003677">
    <property type="term" value="F:DNA binding"/>
    <property type="evidence" value="ECO:0007669"/>
    <property type="project" value="UniProtKB-KW"/>
</dbReference>
<keyword evidence="3" id="KW-0804">Transcription</keyword>
<dbReference type="InterPro" id="IPR011990">
    <property type="entry name" value="TPR-like_helical_dom_sf"/>
</dbReference>
<name>A0A1B2LWN7_9GAMM</name>
<sequence>MIQRQALLKRLDPTRHVAIRLLYGPAGFGKTVLAKQFAEQYERPVIWLTLPTVPHLTATALQTYLCQALGASSDDEQSLEQCYAKHQDCLMVLDHYQSSPACDIWLFQTIQRSPLQWLLTSRDRPEWSFSRLLLEGKFNSLNSQDLALTETEISEILVKFAPTQHLCAQHLYEQSQGWAAVLRLFLYAQNQREAHNHIQLYQCPYVLDYLDHEVLHVMPQKELHLLQVIAHAPFVDHMICHFLSGQSDLLRDLSIQKNLLRIQPGSTDRYTLYEPLRALFKIRYPQQQQKLWPVLNWLERNQRYLSTFAYAVAVAAYTRAVQALAQVAVQKLWVKNNLAVILSGLEYLSPDDFTAHPQALLLATRALIMGGKLDAADRYLAVLEQYDVTGAALALHAEFALHRGQAQNACNLAVQALVYFDQNQDWVQMVLCFSCLTRAELALGHYAQALNQQRQGLELARRKNEILLSCQLMLDQAQVEELAGNLHQAIQLLDRIKILISQHGGSVMLCGAEQIRRGWLLMLIGDDAAAREALQQGYQLSVLSGSPIFFYSAVLLAQLDARIGQIHQAQQRLMDIEQVMYRQNIAESIYRRILHLGRASIELLSHQYQPAVQRLERMHGQCHDFNLLTPPSSCPEFFELLQLVHAQALCSQGELDQAIGLLTHVLEKAQGSGFQIIVSQALMALAKARHERGDGHQAERLLASATAMAVRQGQGQLTTLQSAQSAIGTTTATVTSYFTQSSRAQSSLEPMESVLSPREHVVLELIAKGYSNAEIAEILSISLHTVKAHAKKINAKFQVNRRTLAVARAKTLGLLA</sequence>
<dbReference type="Gene3D" id="1.10.10.10">
    <property type="entry name" value="Winged helix-like DNA-binding domain superfamily/Winged helix DNA-binding domain"/>
    <property type="match status" value="1"/>
</dbReference>
<dbReference type="EMBL" id="CP016895">
    <property type="protein sequence ID" value="AOA57360.1"/>
    <property type="molecule type" value="Genomic_DNA"/>
</dbReference>
<dbReference type="InterPro" id="IPR000792">
    <property type="entry name" value="Tscrpt_reg_LuxR_C"/>
</dbReference>
<evidence type="ECO:0000256" key="1">
    <source>
        <dbReference type="ARBA" id="ARBA00023015"/>
    </source>
</evidence>
<dbReference type="SUPFAM" id="SSF46894">
    <property type="entry name" value="C-terminal effector domain of the bipartite response regulators"/>
    <property type="match status" value="1"/>
</dbReference>